<evidence type="ECO:0000313" key="3">
    <source>
        <dbReference type="Proteomes" id="UP000276133"/>
    </source>
</evidence>
<dbReference type="CDD" id="cd00024">
    <property type="entry name" value="CD_CSD"/>
    <property type="match status" value="1"/>
</dbReference>
<evidence type="ECO:0000259" key="1">
    <source>
        <dbReference type="PROSITE" id="PS50013"/>
    </source>
</evidence>
<dbReference type="EMBL" id="REGN01012795">
    <property type="protein sequence ID" value="RMZ94802.1"/>
    <property type="molecule type" value="Genomic_DNA"/>
</dbReference>
<reference evidence="2 3" key="1">
    <citation type="journal article" date="2018" name="Sci. Rep.">
        <title>Genomic signatures of local adaptation to the degree of environmental predictability in rotifers.</title>
        <authorList>
            <person name="Franch-Gras L."/>
            <person name="Hahn C."/>
            <person name="Garcia-Roger E.M."/>
            <person name="Carmona M.J."/>
            <person name="Serra M."/>
            <person name="Gomez A."/>
        </authorList>
    </citation>
    <scope>NUCLEOTIDE SEQUENCE [LARGE SCALE GENOMIC DNA]</scope>
    <source>
        <strain evidence="2">HYR1</strain>
    </source>
</reference>
<dbReference type="Gene3D" id="2.40.50.40">
    <property type="match status" value="1"/>
</dbReference>
<dbReference type="SUPFAM" id="SSF54160">
    <property type="entry name" value="Chromo domain-like"/>
    <property type="match status" value="1"/>
</dbReference>
<sequence>MYRVVETFVRNCLTCIRHQKTPIWDHPALTLPIRDVGDRVQIDLVFGLPSKESQEIARKYFEYISIFGSSKELLSDQEKEFLNKMMEKLIKLSGTERLNKAKMCKSSHWNPEQKFLLEYPICKVNLRQNSEDLTPSLEEQIKDRTRRGIKEYFVKWADYPVSENSWIRESDFVSMECIDQYLKSKIDQNEINTVRGARSLTHLRMISTFITNLLALGPFCTLNDHSPILSTSRLCSYNTFESNFHSELYNVLEKTQFYLNGYRFICTRDKISVRTYETFFGQRIHEKMVANENFLEMNV</sequence>
<dbReference type="AlphaFoldDB" id="A0A3M7P6X6"/>
<comment type="caution">
    <text evidence="2">The sequence shown here is derived from an EMBL/GenBank/DDBJ whole genome shotgun (WGS) entry which is preliminary data.</text>
</comment>
<protein>
    <recommendedName>
        <fullName evidence="1">Chromo domain-containing protein</fullName>
    </recommendedName>
</protein>
<dbReference type="Pfam" id="PF00385">
    <property type="entry name" value="Chromo"/>
    <property type="match status" value="1"/>
</dbReference>
<organism evidence="2 3">
    <name type="scientific">Brachionus plicatilis</name>
    <name type="common">Marine rotifer</name>
    <name type="synonym">Brachionus muelleri</name>
    <dbReference type="NCBI Taxonomy" id="10195"/>
    <lineage>
        <taxon>Eukaryota</taxon>
        <taxon>Metazoa</taxon>
        <taxon>Spiralia</taxon>
        <taxon>Gnathifera</taxon>
        <taxon>Rotifera</taxon>
        <taxon>Eurotatoria</taxon>
        <taxon>Monogononta</taxon>
        <taxon>Pseudotrocha</taxon>
        <taxon>Ploima</taxon>
        <taxon>Brachionidae</taxon>
        <taxon>Brachionus</taxon>
    </lineage>
</organism>
<evidence type="ECO:0000313" key="2">
    <source>
        <dbReference type="EMBL" id="RMZ94802.1"/>
    </source>
</evidence>
<dbReference type="InterPro" id="IPR016197">
    <property type="entry name" value="Chromo-like_dom_sf"/>
</dbReference>
<dbReference type="InterPro" id="IPR023780">
    <property type="entry name" value="Chromo_domain"/>
</dbReference>
<dbReference type="InterPro" id="IPR000953">
    <property type="entry name" value="Chromo/chromo_shadow_dom"/>
</dbReference>
<keyword evidence="3" id="KW-1185">Reference proteome</keyword>
<name>A0A3M7P6X6_BRAPC</name>
<proteinExistence type="predicted"/>
<feature type="domain" description="Chromo" evidence="1">
    <location>
        <begin position="135"/>
        <end position="193"/>
    </location>
</feature>
<dbReference type="PROSITE" id="PS50013">
    <property type="entry name" value="CHROMO_2"/>
    <property type="match status" value="1"/>
</dbReference>
<gene>
    <name evidence="2" type="ORF">BpHYR1_002582</name>
</gene>
<accession>A0A3M7P6X6</accession>
<dbReference type="SMART" id="SM00298">
    <property type="entry name" value="CHROMO"/>
    <property type="match status" value="1"/>
</dbReference>
<dbReference type="Proteomes" id="UP000276133">
    <property type="component" value="Unassembled WGS sequence"/>
</dbReference>